<evidence type="ECO:0000313" key="3">
    <source>
        <dbReference type="Proteomes" id="UP000248161"/>
    </source>
</evidence>
<dbReference type="AlphaFoldDB" id="A0A2V3HPS0"/>
<dbReference type="SUPFAM" id="SSF56235">
    <property type="entry name" value="N-terminal nucleophile aminohydrolases (Ntn hydrolases)"/>
    <property type="match status" value="1"/>
</dbReference>
<dbReference type="InterPro" id="IPR036485">
    <property type="entry name" value="Glu_synth_asu_C_sf"/>
</dbReference>
<gene>
    <name evidence="2" type="ORF">CXX69_05735</name>
</gene>
<dbReference type="GO" id="GO:0016491">
    <property type="term" value="F:oxidoreductase activity"/>
    <property type="evidence" value="ECO:0007669"/>
    <property type="project" value="InterPro"/>
</dbReference>
<dbReference type="PANTHER" id="PTHR39673:SF5">
    <property type="entry name" value="TUNGSTEN-CONTAINING FORMYLMETHANOFURAN DEHYDROGENASE 2 SUBUNIT C"/>
    <property type="match status" value="1"/>
</dbReference>
<sequence length="859" mass="94548">MIDPEVIIRARREMTASHPRFERREDDAAEGGCGVIGLASEVPVAGRHLFDSLGQMRNRGNGKGGGVAMVGLDPEQFGVDAATLSGSYIYTVAYLDSSNRDAVEEVCIHPNFHVDHVHEMPALSTWQTDLPALDTQPPDVVCYFVRPREEELDRFIAEKLDDVIDPNDRAAASEEFVFHITHALNVEFYAKDGRTDAFVLSHGRDILILKIVGYAEDVIRYYSLEEMTAHVWIGHHRYPTRGRVTHPGGAHPFGQGIDSALVHNGDFSNYVSVTDYLAQRGMEPLFFTDTEVGALAFDLHRRVYGYKMEYVIESLAPTSELDYVMLPEDKQEVYSAIQRTHIHGSPDGPWFFIIAQSEGPTHRLIGITDTSMLRPQVFAYQRGEVAIAFCGSEKQVIDAVLESLASEDKRFWRRADEYWNARGGSYTDGGAFLFDVKPTEDGGKELVMTNKFGDVVDTHPRGDCKLVPAADHSPVEVTKMGSNLAYFAVLEALPHMGWAEALATLEAIEAHSAMAGREWAWDLLTRLLDRRYDTGGLRRSLWLDFVGAALNRTLASATHEPCDGFVGQRTVGHRPQPASHSQRIVVDARPYSSEGTESLALELVALYREGWKRFVLLHCRGHRFIGNGFGPGTSGVSIDVFGAIGDYLGSGSDGMEIHMHGNAQDQVAQIHKAGELVVHGDVGQCYGYGAKGGRLFVLGNAAGRPMINAVGSPKVVINGTALDYLAESFMAGDPLDGGGFIIINGMRFDERGELEPLETPYPGGNLFSLASGGAIYVRDPYQRLSDSQLNGGAFTDMTEADWAVVEPMLQRNEKHFGISLQRLLTVDGELTSPAEVYRKVIPVKSKILHAEIAWGGHHD</sequence>
<reference evidence="2 3" key="1">
    <citation type="journal article" date="2015" name="Nat. Commun.">
        <title>Genomic and transcriptomic evidence for scavenging of diverse organic compounds by widespread deep-sea archaea.</title>
        <authorList>
            <person name="Li M."/>
            <person name="Baker B.J."/>
            <person name="Anantharaman K."/>
            <person name="Jain S."/>
            <person name="Breier J.A."/>
            <person name="Dick G.J."/>
        </authorList>
    </citation>
    <scope>NUCLEOTIDE SEQUENCE [LARGE SCALE GENOMIC DNA]</scope>
    <source>
        <strain evidence="2">Cayman_51_deep</strain>
    </source>
</reference>
<dbReference type="PANTHER" id="PTHR39673">
    <property type="entry name" value="TUNGSTEN FORMYLMETHANOFURAN DEHYDROGENASE, SUBUNIT C (FWDC)"/>
    <property type="match status" value="1"/>
</dbReference>
<dbReference type="InterPro" id="IPR029055">
    <property type="entry name" value="Ntn_hydrolases_N"/>
</dbReference>
<organism evidence="2 3">
    <name type="scientific">Candidatus Thalassarchaeum betae</name>
    <dbReference type="NCBI Taxonomy" id="2599289"/>
    <lineage>
        <taxon>Archaea</taxon>
        <taxon>Methanobacteriati</taxon>
        <taxon>Thermoplasmatota</taxon>
        <taxon>Candidatus Poseidoniia</taxon>
        <taxon>Candidatus Poseidoniales</taxon>
        <taxon>Candidatus Thalassarchaeaceae</taxon>
        <taxon>Candidatus Thalassarchaeum</taxon>
    </lineage>
</organism>
<proteinExistence type="predicted"/>
<dbReference type="EMBL" id="PSPG01000012">
    <property type="protein sequence ID" value="PXF21083.1"/>
    <property type="molecule type" value="Genomic_DNA"/>
</dbReference>
<accession>A0A2V3HPS0</accession>
<dbReference type="PROSITE" id="PS51278">
    <property type="entry name" value="GATASE_TYPE_2"/>
    <property type="match status" value="1"/>
</dbReference>
<dbReference type="SUPFAM" id="SSF69336">
    <property type="entry name" value="Alpha subunit of glutamate synthase, C-terminal domain"/>
    <property type="match status" value="1"/>
</dbReference>
<dbReference type="Gene3D" id="3.60.20.10">
    <property type="entry name" value="Glutamine Phosphoribosylpyrophosphate, subunit 1, domain 1"/>
    <property type="match status" value="1"/>
</dbReference>
<comment type="caution">
    <text evidence="2">The sequence shown here is derived from an EMBL/GenBank/DDBJ whole genome shotgun (WGS) entry which is preliminary data.</text>
</comment>
<evidence type="ECO:0000259" key="1">
    <source>
        <dbReference type="PROSITE" id="PS51278"/>
    </source>
</evidence>
<dbReference type="Gene3D" id="2.160.20.60">
    <property type="entry name" value="Glutamate synthase, alpha subunit, C-terminal domain"/>
    <property type="match status" value="1"/>
</dbReference>
<name>A0A2V3HPS0_9ARCH</name>
<dbReference type="Pfam" id="PF01493">
    <property type="entry name" value="GXGXG"/>
    <property type="match status" value="1"/>
</dbReference>
<protein>
    <submittedName>
        <fullName evidence="2">Glutamate synthase</fullName>
    </submittedName>
</protein>
<feature type="domain" description="Glutamine amidotransferase type-2" evidence="1">
    <location>
        <begin position="33"/>
        <end position="437"/>
    </location>
</feature>
<dbReference type="InterPro" id="IPR017932">
    <property type="entry name" value="GATase_2_dom"/>
</dbReference>
<dbReference type="Proteomes" id="UP000248161">
    <property type="component" value="Unassembled WGS sequence"/>
</dbReference>
<evidence type="ECO:0000313" key="2">
    <source>
        <dbReference type="EMBL" id="PXF21083.1"/>
    </source>
</evidence>
<dbReference type="InterPro" id="IPR002489">
    <property type="entry name" value="Glu_synth_asu_C"/>
</dbReference>